<evidence type="ECO:0000256" key="3">
    <source>
        <dbReference type="PIRNR" id="PIRNR002070"/>
    </source>
</evidence>
<dbReference type="GO" id="GO:0003697">
    <property type="term" value="F:single-stranded DNA binding"/>
    <property type="evidence" value="ECO:0007669"/>
    <property type="project" value="UniProtKB-UniRule"/>
</dbReference>
<dbReference type="Proteomes" id="UP000294292">
    <property type="component" value="Chromosome"/>
</dbReference>
<dbReference type="InterPro" id="IPR011344">
    <property type="entry name" value="ssDNA-bd"/>
</dbReference>
<proteinExistence type="inferred from homology"/>
<evidence type="ECO:0000256" key="1">
    <source>
        <dbReference type="ARBA" id="ARBA00023125"/>
    </source>
</evidence>
<dbReference type="Pfam" id="PF00436">
    <property type="entry name" value="SSB"/>
    <property type="match status" value="1"/>
</dbReference>
<protein>
    <recommendedName>
        <fullName evidence="2 3">Single-stranded DNA-binding protein</fullName>
        <shortName evidence="2">SSB</shortName>
    </recommendedName>
</protein>
<name>A0A4P6ZZY6_9BACL</name>
<dbReference type="GO" id="GO:0009295">
    <property type="term" value="C:nucleoid"/>
    <property type="evidence" value="ECO:0007669"/>
    <property type="project" value="TreeGrafter"/>
</dbReference>
<evidence type="ECO:0000313" key="4">
    <source>
        <dbReference type="EMBL" id="QBP42072.1"/>
    </source>
</evidence>
<dbReference type="EMBL" id="CP038015">
    <property type="protein sequence ID" value="QBP42072.1"/>
    <property type="molecule type" value="Genomic_DNA"/>
</dbReference>
<dbReference type="CDD" id="cd04496">
    <property type="entry name" value="SSB_OBF"/>
    <property type="match status" value="1"/>
</dbReference>
<keyword evidence="1 2" id="KW-0238">DNA-binding</keyword>
<comment type="caution">
    <text evidence="2">Lacks conserved residue(s) required for the propagation of feature annotation.</text>
</comment>
<dbReference type="RefSeq" id="WP_134210640.1">
    <property type="nucleotide sequence ID" value="NZ_CP038015.1"/>
</dbReference>
<comment type="subunit">
    <text evidence="2">Homotetramer.</text>
</comment>
<dbReference type="KEGG" id="panc:E2636_13355"/>
<dbReference type="Gene3D" id="2.40.50.140">
    <property type="entry name" value="Nucleic acid-binding proteins"/>
    <property type="match status" value="1"/>
</dbReference>
<dbReference type="SUPFAM" id="SSF50249">
    <property type="entry name" value="Nucleic acid-binding proteins"/>
    <property type="match status" value="1"/>
</dbReference>
<evidence type="ECO:0000313" key="5">
    <source>
        <dbReference type="Proteomes" id="UP000294292"/>
    </source>
</evidence>
<dbReference type="PANTHER" id="PTHR10302">
    <property type="entry name" value="SINGLE-STRANDED DNA-BINDING PROTEIN"/>
    <property type="match status" value="1"/>
</dbReference>
<dbReference type="OrthoDB" id="9809878at2"/>
<dbReference type="HAMAP" id="MF_00984">
    <property type="entry name" value="SSB"/>
    <property type="match status" value="1"/>
</dbReference>
<evidence type="ECO:0000256" key="2">
    <source>
        <dbReference type="HAMAP-Rule" id="MF_00984"/>
    </source>
</evidence>
<dbReference type="PIRSF" id="PIRSF002070">
    <property type="entry name" value="SSB"/>
    <property type="match status" value="1"/>
</dbReference>
<dbReference type="PROSITE" id="PS50935">
    <property type="entry name" value="SSB"/>
    <property type="match status" value="1"/>
</dbReference>
<sequence length="139" mass="15569">MNQVGMIGRMTKNPVLRSLSEGRVQASFVLAVQRTYKNAKADDADFVLCTVWGKLAEHTVKYCGKGSLVGISGHIHSRSYQKEDGTRVFVTEVIVDEVQFLQTKPKTEESSEGTFVNKESKAKDDFIFTDEEHKELPVV</sequence>
<dbReference type="NCBIfam" id="TIGR00621">
    <property type="entry name" value="ssb"/>
    <property type="match status" value="1"/>
</dbReference>
<accession>A0A4P6ZZY6</accession>
<keyword evidence="5" id="KW-1185">Reference proteome</keyword>
<organism evidence="4 5">
    <name type="scientific">Paenisporosarcina antarctica</name>
    <dbReference type="NCBI Taxonomy" id="417367"/>
    <lineage>
        <taxon>Bacteria</taxon>
        <taxon>Bacillati</taxon>
        <taxon>Bacillota</taxon>
        <taxon>Bacilli</taxon>
        <taxon>Bacillales</taxon>
        <taxon>Caryophanaceae</taxon>
        <taxon>Paenisporosarcina</taxon>
    </lineage>
</organism>
<dbReference type="AlphaFoldDB" id="A0A4P6ZZY6"/>
<gene>
    <name evidence="4" type="ORF">E2636_13355</name>
</gene>
<dbReference type="InterPro" id="IPR012340">
    <property type="entry name" value="NA-bd_OB-fold"/>
</dbReference>
<dbReference type="PANTHER" id="PTHR10302:SF27">
    <property type="entry name" value="SINGLE-STRANDED DNA-BINDING PROTEIN"/>
    <property type="match status" value="1"/>
</dbReference>
<dbReference type="InterPro" id="IPR000424">
    <property type="entry name" value="Primosome_PriB/ssb"/>
</dbReference>
<reference evidence="4 5" key="1">
    <citation type="submission" date="2019-03" db="EMBL/GenBank/DDBJ databases">
        <title>Complete genome sequence of Paenisporosarcina antarctica CGMCC 1.6503T.</title>
        <authorList>
            <person name="Rong J.-C."/>
            <person name="Chi N.-Y."/>
            <person name="Zhang Q.-F."/>
        </authorList>
    </citation>
    <scope>NUCLEOTIDE SEQUENCE [LARGE SCALE GENOMIC DNA]</scope>
    <source>
        <strain evidence="4 5">CGMCC 1.6503</strain>
    </source>
</reference>
<dbReference type="GO" id="GO:0006260">
    <property type="term" value="P:DNA replication"/>
    <property type="evidence" value="ECO:0007669"/>
    <property type="project" value="InterPro"/>
</dbReference>